<dbReference type="GO" id="GO:0005829">
    <property type="term" value="C:cytosol"/>
    <property type="evidence" value="ECO:0007669"/>
    <property type="project" value="TreeGrafter"/>
</dbReference>
<dbReference type="Proteomes" id="UP001372834">
    <property type="component" value="Unassembled WGS sequence"/>
</dbReference>
<evidence type="ECO:0000313" key="6">
    <source>
        <dbReference type="Proteomes" id="UP001372834"/>
    </source>
</evidence>
<accession>A0AAN8S3U2</accession>
<dbReference type="GO" id="GO:0005811">
    <property type="term" value="C:lipid droplet"/>
    <property type="evidence" value="ECO:0007669"/>
    <property type="project" value="UniProtKB-SubCell"/>
</dbReference>
<dbReference type="PANTHER" id="PTHR14024:SF49">
    <property type="entry name" value="LIPID STORAGE DROPLETS SURFACE-BINDING PROTEIN 1"/>
    <property type="match status" value="1"/>
</dbReference>
<dbReference type="EMBL" id="JAWJWE010000039">
    <property type="protein sequence ID" value="KAK6621409.1"/>
    <property type="molecule type" value="Genomic_DNA"/>
</dbReference>
<evidence type="ECO:0000256" key="4">
    <source>
        <dbReference type="SAM" id="MobiDB-lite"/>
    </source>
</evidence>
<evidence type="ECO:0000256" key="1">
    <source>
        <dbReference type="ARBA" id="ARBA00004502"/>
    </source>
</evidence>
<dbReference type="GO" id="GO:0019915">
    <property type="term" value="P:lipid storage"/>
    <property type="evidence" value="ECO:0007669"/>
    <property type="project" value="TreeGrafter"/>
</dbReference>
<feature type="compositionally biased region" description="Basic and acidic residues" evidence="4">
    <location>
        <begin position="223"/>
        <end position="233"/>
    </location>
</feature>
<comment type="subcellular location">
    <subcellularLocation>
        <location evidence="1">Lipid droplet</location>
    </subcellularLocation>
</comment>
<gene>
    <name evidence="5" type="ORF">RUM43_011715</name>
</gene>
<dbReference type="GO" id="GO:0010890">
    <property type="term" value="P:positive regulation of triglyceride storage"/>
    <property type="evidence" value="ECO:0007669"/>
    <property type="project" value="TreeGrafter"/>
</dbReference>
<sequence>MAQEMALSPKYDLPRIKSVERISKLPVVEQTVDMANSFYVRVKDTNTLVKSVLTTAETTVKGAVDMTLPVTAKLEGPIKVVDSFLCYSLDFVENKIPAVKLPLGEMYKNTRDSLYNIPGVKCACQAGEQGMKKAVEIAYGATLYGTQKMKDVKDCLSPASFNSDDPKSKFALQYSETVKQFFLLLISWVWMTKSHVSDAKPQTRTNKATNTSAVASSSGESSISHKKEREATEGPKPNQNGMKCHELKVKHCEGPILQPSLTHAVAQPMTRQTVAVSVTLVGNDKWEEKENQQPGNHTKSE</sequence>
<organism evidence="5 6">
    <name type="scientific">Polyplax serrata</name>
    <name type="common">Common mouse louse</name>
    <dbReference type="NCBI Taxonomy" id="468196"/>
    <lineage>
        <taxon>Eukaryota</taxon>
        <taxon>Metazoa</taxon>
        <taxon>Ecdysozoa</taxon>
        <taxon>Arthropoda</taxon>
        <taxon>Hexapoda</taxon>
        <taxon>Insecta</taxon>
        <taxon>Pterygota</taxon>
        <taxon>Neoptera</taxon>
        <taxon>Paraneoptera</taxon>
        <taxon>Psocodea</taxon>
        <taxon>Troctomorpha</taxon>
        <taxon>Phthiraptera</taxon>
        <taxon>Anoplura</taxon>
        <taxon>Polyplacidae</taxon>
        <taxon>Polyplax</taxon>
    </lineage>
</organism>
<evidence type="ECO:0000256" key="3">
    <source>
        <dbReference type="ARBA" id="ARBA00022677"/>
    </source>
</evidence>
<proteinExistence type="inferred from homology"/>
<reference evidence="5 6" key="1">
    <citation type="submission" date="2023-10" db="EMBL/GenBank/DDBJ databases">
        <title>Genomes of two closely related lineages of the louse Polyplax serrata with different host specificities.</title>
        <authorList>
            <person name="Martinu J."/>
            <person name="Tarabai H."/>
            <person name="Stefka J."/>
            <person name="Hypsa V."/>
        </authorList>
    </citation>
    <scope>NUCLEOTIDE SEQUENCE [LARGE SCALE GENOMIC DNA]</scope>
    <source>
        <strain evidence="5">HR10_N</strain>
    </source>
</reference>
<feature type="region of interest" description="Disordered" evidence="4">
    <location>
        <begin position="197"/>
        <end position="242"/>
    </location>
</feature>
<dbReference type="AlphaFoldDB" id="A0AAN8S3U2"/>
<protein>
    <submittedName>
        <fullName evidence="5">Uncharacterized protein</fullName>
    </submittedName>
</protein>
<evidence type="ECO:0000313" key="5">
    <source>
        <dbReference type="EMBL" id="KAK6621409.1"/>
    </source>
</evidence>
<feature type="compositionally biased region" description="Low complexity" evidence="4">
    <location>
        <begin position="212"/>
        <end position="222"/>
    </location>
</feature>
<comment type="caution">
    <text evidence="5">The sequence shown here is derived from an EMBL/GenBank/DDBJ whole genome shotgun (WGS) entry which is preliminary data.</text>
</comment>
<dbReference type="Pfam" id="PF03036">
    <property type="entry name" value="Perilipin"/>
    <property type="match status" value="1"/>
</dbReference>
<dbReference type="PANTHER" id="PTHR14024">
    <property type="entry name" value="PERILIPIN"/>
    <property type="match status" value="1"/>
</dbReference>
<evidence type="ECO:0000256" key="2">
    <source>
        <dbReference type="ARBA" id="ARBA00006311"/>
    </source>
</evidence>
<dbReference type="InterPro" id="IPR004279">
    <property type="entry name" value="Perilipin"/>
</dbReference>
<comment type="similarity">
    <text evidence="2">Belongs to the perilipin family.</text>
</comment>
<feature type="compositionally biased region" description="Polar residues" evidence="4">
    <location>
        <begin position="200"/>
        <end position="211"/>
    </location>
</feature>
<name>A0AAN8S3U2_POLSC</name>
<keyword evidence="3" id="KW-0551">Lipid droplet</keyword>